<name>A0AA35VXY2_GEOBA</name>
<dbReference type="PANTHER" id="PTHR24418">
    <property type="entry name" value="TYROSINE-PROTEIN KINASE"/>
    <property type="match status" value="1"/>
</dbReference>
<dbReference type="Gene3D" id="3.30.200.20">
    <property type="entry name" value="Phosphorylase Kinase, domain 1"/>
    <property type="match status" value="1"/>
</dbReference>
<keyword evidence="1 3" id="KW-0547">Nucleotide-binding</keyword>
<sequence>MQHKRDEFRDACAEILRHAGGQHRPGRLSGGVPALLLAFGRAPEPEPRRLRGLKEGGARWKLLDGRWRSGSGLLAGGDLQKPALCCPDWSSGADFRFAFPSIGHCAPNDLVQPVHWMGDLHEYWGRPYQLWKKAIAGKAKAFDRDPVPESFLQVQLPTNEPITQEATLISKDDIKYEKKLGEGAHGAVFEGTWSNKHGSVSVAVKTLYGKEEVHSTFIKEAQSMRALLHPHIIQLYGIVLSSPLMLVQELAPYGDLHTFLRKNGASKNLELFHTYATQIADAMKYLEAKRIIHRDLATRNILLSAVDFVSHIQEYITVEPL</sequence>
<gene>
    <name evidence="5" type="ORF">GBAR_LOCUS2267</name>
</gene>
<proteinExistence type="predicted"/>
<dbReference type="PROSITE" id="PS00107">
    <property type="entry name" value="PROTEIN_KINASE_ATP"/>
    <property type="match status" value="1"/>
</dbReference>
<evidence type="ECO:0000256" key="1">
    <source>
        <dbReference type="ARBA" id="ARBA00022741"/>
    </source>
</evidence>
<dbReference type="EMBL" id="CASHTH010000333">
    <property type="protein sequence ID" value="CAI7997878.1"/>
    <property type="molecule type" value="Genomic_DNA"/>
</dbReference>
<comment type="caution">
    <text evidence="5">The sequence shown here is derived from an EMBL/GenBank/DDBJ whole genome shotgun (WGS) entry which is preliminary data.</text>
</comment>
<keyword evidence="5" id="KW-0808">Transferase</keyword>
<dbReference type="InterPro" id="IPR017441">
    <property type="entry name" value="Protein_kinase_ATP_BS"/>
</dbReference>
<protein>
    <submittedName>
        <fullName evidence="5">Activated CDC42 kinase 1</fullName>
    </submittedName>
</protein>
<dbReference type="PROSITE" id="PS50011">
    <property type="entry name" value="PROTEIN_KINASE_DOM"/>
    <property type="match status" value="1"/>
</dbReference>
<evidence type="ECO:0000259" key="4">
    <source>
        <dbReference type="PROSITE" id="PS50011"/>
    </source>
</evidence>
<keyword evidence="6" id="KW-1185">Reference proteome</keyword>
<dbReference type="InterPro" id="IPR020635">
    <property type="entry name" value="Tyr_kinase_cat_dom"/>
</dbReference>
<dbReference type="PROSITE" id="PS00109">
    <property type="entry name" value="PROTEIN_KINASE_TYR"/>
    <property type="match status" value="1"/>
</dbReference>
<dbReference type="SMART" id="SM00219">
    <property type="entry name" value="TyrKc"/>
    <property type="match status" value="1"/>
</dbReference>
<dbReference type="InterPro" id="IPR001245">
    <property type="entry name" value="Ser-Thr/Tyr_kinase_cat_dom"/>
</dbReference>
<dbReference type="InterPro" id="IPR050198">
    <property type="entry name" value="Non-receptor_tyrosine_kinases"/>
</dbReference>
<dbReference type="GO" id="GO:0005524">
    <property type="term" value="F:ATP binding"/>
    <property type="evidence" value="ECO:0007669"/>
    <property type="project" value="UniProtKB-UniRule"/>
</dbReference>
<organism evidence="5 6">
    <name type="scientific">Geodia barretti</name>
    <name type="common">Barrett's horny sponge</name>
    <dbReference type="NCBI Taxonomy" id="519541"/>
    <lineage>
        <taxon>Eukaryota</taxon>
        <taxon>Metazoa</taxon>
        <taxon>Porifera</taxon>
        <taxon>Demospongiae</taxon>
        <taxon>Heteroscleromorpha</taxon>
        <taxon>Tetractinellida</taxon>
        <taxon>Astrophorina</taxon>
        <taxon>Geodiidae</taxon>
        <taxon>Geodia</taxon>
    </lineage>
</organism>
<dbReference type="GO" id="GO:0004713">
    <property type="term" value="F:protein tyrosine kinase activity"/>
    <property type="evidence" value="ECO:0007669"/>
    <property type="project" value="InterPro"/>
</dbReference>
<accession>A0AA35VXY2</accession>
<dbReference type="SUPFAM" id="SSF56112">
    <property type="entry name" value="Protein kinase-like (PK-like)"/>
    <property type="match status" value="1"/>
</dbReference>
<evidence type="ECO:0000256" key="2">
    <source>
        <dbReference type="ARBA" id="ARBA00022840"/>
    </source>
</evidence>
<dbReference type="InterPro" id="IPR008266">
    <property type="entry name" value="Tyr_kinase_AS"/>
</dbReference>
<feature type="domain" description="Protein kinase" evidence="4">
    <location>
        <begin position="174"/>
        <end position="321"/>
    </location>
</feature>
<evidence type="ECO:0000256" key="3">
    <source>
        <dbReference type="PROSITE-ProRule" id="PRU10141"/>
    </source>
</evidence>
<dbReference type="InterPro" id="IPR011009">
    <property type="entry name" value="Kinase-like_dom_sf"/>
</dbReference>
<evidence type="ECO:0000313" key="5">
    <source>
        <dbReference type="EMBL" id="CAI7997878.1"/>
    </source>
</evidence>
<keyword evidence="5" id="KW-0418">Kinase</keyword>
<feature type="binding site" evidence="3">
    <location>
        <position position="205"/>
    </location>
    <ligand>
        <name>ATP</name>
        <dbReference type="ChEBI" id="CHEBI:30616"/>
    </ligand>
</feature>
<dbReference type="Gene3D" id="1.10.510.10">
    <property type="entry name" value="Transferase(Phosphotransferase) domain 1"/>
    <property type="match status" value="1"/>
</dbReference>
<evidence type="ECO:0000313" key="6">
    <source>
        <dbReference type="Proteomes" id="UP001174909"/>
    </source>
</evidence>
<dbReference type="AlphaFoldDB" id="A0AA35VXY2"/>
<dbReference type="InterPro" id="IPR000719">
    <property type="entry name" value="Prot_kinase_dom"/>
</dbReference>
<dbReference type="Pfam" id="PF07714">
    <property type="entry name" value="PK_Tyr_Ser-Thr"/>
    <property type="match status" value="1"/>
</dbReference>
<reference evidence="5" key="1">
    <citation type="submission" date="2023-03" db="EMBL/GenBank/DDBJ databases">
        <authorList>
            <person name="Steffen K."/>
            <person name="Cardenas P."/>
        </authorList>
    </citation>
    <scope>NUCLEOTIDE SEQUENCE</scope>
</reference>
<keyword evidence="2 3" id="KW-0067">ATP-binding</keyword>
<dbReference type="Proteomes" id="UP001174909">
    <property type="component" value="Unassembled WGS sequence"/>
</dbReference>